<dbReference type="InterPro" id="IPR025877">
    <property type="entry name" value="MobA-like_NTP_Trfase"/>
</dbReference>
<feature type="compositionally biased region" description="Basic and acidic residues" evidence="1">
    <location>
        <begin position="7"/>
        <end position="23"/>
    </location>
</feature>
<organism evidence="3 4">
    <name type="scientific">Halomarina halobia</name>
    <dbReference type="NCBI Taxonomy" id="3033386"/>
    <lineage>
        <taxon>Archaea</taxon>
        <taxon>Methanobacteriati</taxon>
        <taxon>Methanobacteriota</taxon>
        <taxon>Stenosarchaea group</taxon>
        <taxon>Halobacteria</taxon>
        <taxon>Halobacteriales</taxon>
        <taxon>Natronomonadaceae</taxon>
        <taxon>Halomarina</taxon>
    </lineage>
</organism>
<dbReference type="Pfam" id="PF12804">
    <property type="entry name" value="NTP_transf_3"/>
    <property type="match status" value="1"/>
</dbReference>
<dbReference type="SUPFAM" id="SSF53448">
    <property type="entry name" value="Nucleotide-diphospho-sugar transferases"/>
    <property type="match status" value="1"/>
</dbReference>
<feature type="domain" description="MobA-like NTP transferase" evidence="2">
    <location>
        <begin position="32"/>
        <end position="191"/>
    </location>
</feature>
<dbReference type="AlphaFoldDB" id="A0ABD6AFM1"/>
<name>A0ABD6AFM1_9EURY</name>
<dbReference type="InterPro" id="IPR029044">
    <property type="entry name" value="Nucleotide-diphossugar_trans"/>
</dbReference>
<dbReference type="PANTHER" id="PTHR43777">
    <property type="entry name" value="MOLYBDENUM COFACTOR CYTIDYLYLTRANSFERASE"/>
    <property type="match status" value="1"/>
</dbReference>
<dbReference type="GeneID" id="79317811"/>
<proteinExistence type="predicted"/>
<accession>A0ABD6AFM1</accession>
<dbReference type="PANTHER" id="PTHR43777:SF1">
    <property type="entry name" value="MOLYBDENUM COFACTOR CYTIDYLYLTRANSFERASE"/>
    <property type="match status" value="1"/>
</dbReference>
<evidence type="ECO:0000256" key="1">
    <source>
        <dbReference type="SAM" id="MobiDB-lite"/>
    </source>
</evidence>
<feature type="region of interest" description="Disordered" evidence="1">
    <location>
        <begin position="1"/>
        <end position="23"/>
    </location>
</feature>
<dbReference type="RefSeq" id="WP_276306160.1">
    <property type="nucleotide sequence ID" value="NZ_CP119993.1"/>
</dbReference>
<keyword evidence="4" id="KW-1185">Reference proteome</keyword>
<dbReference type="EMBL" id="JBHTBF010000003">
    <property type="protein sequence ID" value="MFC7319002.1"/>
    <property type="molecule type" value="Genomic_DNA"/>
</dbReference>
<dbReference type="Proteomes" id="UP001596547">
    <property type="component" value="Unassembled WGS sequence"/>
</dbReference>
<sequence length="222" mass="23489">MTDGNDDGGRLPVVDRTDVNDREPVRQGSVAGVVLAAGTGSRFGPENKLLASLDGTPVVERTVRTVDRGGLSPLVVVLGHEADRVETALGDVKVGTVYNADYEAGQATSVATGIEAVRDRADAALIALGDMPLVAVESIRTLVRAYRVGIGDVLAAGYEGRRGNPVVFDERYFSDLTTIRGDVGGRRLLLEGDRSILVETGDPYVRRDVDTPADLESIATGR</sequence>
<gene>
    <name evidence="3" type="ORF">ACFQPE_19705</name>
</gene>
<dbReference type="Gene3D" id="3.90.550.10">
    <property type="entry name" value="Spore Coat Polysaccharide Biosynthesis Protein SpsA, Chain A"/>
    <property type="match status" value="1"/>
</dbReference>
<reference evidence="3 4" key="1">
    <citation type="journal article" date="2019" name="Int. J. Syst. Evol. Microbiol.">
        <title>The Global Catalogue of Microorganisms (GCM) 10K type strain sequencing project: providing services to taxonomists for standard genome sequencing and annotation.</title>
        <authorList>
            <consortium name="The Broad Institute Genomics Platform"/>
            <consortium name="The Broad Institute Genome Sequencing Center for Infectious Disease"/>
            <person name="Wu L."/>
            <person name="Ma J."/>
        </authorList>
    </citation>
    <scope>NUCLEOTIDE SEQUENCE [LARGE SCALE GENOMIC DNA]</scope>
    <source>
        <strain evidence="3 4">PSR21</strain>
    </source>
</reference>
<protein>
    <submittedName>
        <fullName evidence="3">NTP transferase domain-containing protein</fullName>
    </submittedName>
</protein>
<dbReference type="GO" id="GO:0016779">
    <property type="term" value="F:nucleotidyltransferase activity"/>
    <property type="evidence" value="ECO:0007669"/>
    <property type="project" value="UniProtKB-ARBA"/>
</dbReference>
<dbReference type="CDD" id="cd04182">
    <property type="entry name" value="GT_2_like_f"/>
    <property type="match status" value="1"/>
</dbReference>
<evidence type="ECO:0000313" key="4">
    <source>
        <dbReference type="Proteomes" id="UP001596547"/>
    </source>
</evidence>
<evidence type="ECO:0000259" key="2">
    <source>
        <dbReference type="Pfam" id="PF12804"/>
    </source>
</evidence>
<keyword evidence="3" id="KW-0808">Transferase</keyword>
<comment type="caution">
    <text evidence="3">The sequence shown here is derived from an EMBL/GenBank/DDBJ whole genome shotgun (WGS) entry which is preliminary data.</text>
</comment>
<evidence type="ECO:0000313" key="3">
    <source>
        <dbReference type="EMBL" id="MFC7319002.1"/>
    </source>
</evidence>